<reference evidence="2 3" key="1">
    <citation type="submission" date="2009-06" db="EMBL/GenBank/DDBJ databases">
        <title>Complete sequence of Thermotogales bacterium TBF 19.5.1.</title>
        <authorList>
            <consortium name="US DOE Joint Genome Institute"/>
            <person name="Lucas S."/>
            <person name="Copeland A."/>
            <person name="Lapidus A."/>
            <person name="Glavina del Rio T."/>
            <person name="Tice H."/>
            <person name="Bruce D."/>
            <person name="Goodwin L."/>
            <person name="Pitluck S."/>
            <person name="Chertkov O."/>
            <person name="Brettin T."/>
            <person name="Detter J.C."/>
            <person name="Han C."/>
            <person name="Schmutz J."/>
            <person name="Larimer F."/>
            <person name="Land M."/>
            <person name="Hauser L."/>
            <person name="Kyrpides N."/>
            <person name="Ovchinnikova G."/>
            <person name="Noll K."/>
        </authorList>
    </citation>
    <scope>NUCLEOTIDE SEQUENCE [LARGE SCALE GENOMIC DNA]</scope>
    <source>
        <strain evidence="3">ATCC BAA-1733 / DSM 21960 / TBF 19.5.1</strain>
    </source>
</reference>
<feature type="chain" id="PRO_5002949590" evidence="1">
    <location>
        <begin position="20"/>
        <end position="141"/>
    </location>
</feature>
<dbReference type="EMBL" id="CP001634">
    <property type="protein sequence ID" value="ACR79720.1"/>
    <property type="molecule type" value="Genomic_DNA"/>
</dbReference>
<accession>C5CHG5</accession>
<keyword evidence="1" id="KW-0732">Signal</keyword>
<keyword evidence="3" id="KW-1185">Reference proteome</keyword>
<dbReference type="Proteomes" id="UP000002382">
    <property type="component" value="Chromosome"/>
</dbReference>
<evidence type="ECO:0000313" key="2">
    <source>
        <dbReference type="EMBL" id="ACR79720.1"/>
    </source>
</evidence>
<sequence length="141" mass="14537">MRTILALVLILSLASFAFANYFAGVGGVGDVVGIVGGLTLTYNLADFGEGHTVLMGALGNGLGISANYTPFKIYEYNLGTKLAKVYLGAGAGLSFNFSGTSLVLGAGITFKTLIGDNFLLTSTSGYGIGGYYWSGAIAYIF</sequence>
<evidence type="ECO:0000313" key="3">
    <source>
        <dbReference type="Proteomes" id="UP000002382"/>
    </source>
</evidence>
<proteinExistence type="predicted"/>
<evidence type="ECO:0000256" key="1">
    <source>
        <dbReference type="SAM" id="SignalP"/>
    </source>
</evidence>
<dbReference type="AlphaFoldDB" id="C5CHG5"/>
<organism evidence="2 3">
    <name type="scientific">Kosmotoga olearia (strain ATCC BAA-1733 / DSM 21960 / TBF 19.5.1)</name>
    <dbReference type="NCBI Taxonomy" id="521045"/>
    <lineage>
        <taxon>Bacteria</taxon>
        <taxon>Thermotogati</taxon>
        <taxon>Thermotogota</taxon>
        <taxon>Thermotogae</taxon>
        <taxon>Kosmotogales</taxon>
        <taxon>Kosmotogaceae</taxon>
        <taxon>Kosmotoga</taxon>
    </lineage>
</organism>
<gene>
    <name evidence="2" type="ordered locus">Kole_1013</name>
</gene>
<name>C5CHG5_KOSOT</name>
<feature type="signal peptide" evidence="1">
    <location>
        <begin position="1"/>
        <end position="19"/>
    </location>
</feature>
<dbReference type="HOGENOM" id="CLU_1822803_0_0_0"/>
<dbReference type="RefSeq" id="WP_015868382.1">
    <property type="nucleotide sequence ID" value="NC_012785.1"/>
</dbReference>
<reference evidence="2 3" key="2">
    <citation type="journal article" date="2011" name="J. Bacteriol.">
        <title>Genome Sequence of Kosmotoga olearia Strain TBF 19.5.1, a Thermophilic Bacterium with a Wide Growth Temperature Range, Isolated from the Troll B Oil Platform in the North Sea.</title>
        <authorList>
            <person name="Swithers K.S."/>
            <person name="Dipippo J.L."/>
            <person name="Bruce D.C."/>
            <person name="Detter C."/>
            <person name="Tapia R."/>
            <person name="Han S."/>
            <person name="Goodwin L.A."/>
            <person name="Han J."/>
            <person name="Woyke T."/>
            <person name="Pitluck S."/>
            <person name="Pennacchio L."/>
            <person name="Nolan M."/>
            <person name="Mikhailova N."/>
            <person name="Land M.L."/>
            <person name="Nesbo C.L."/>
            <person name="Gogarten J.P."/>
            <person name="Noll K.M."/>
        </authorList>
    </citation>
    <scope>NUCLEOTIDE SEQUENCE [LARGE SCALE GENOMIC DNA]</scope>
    <source>
        <strain evidence="3">ATCC BAA-1733 / DSM 21960 / TBF 19.5.1</strain>
    </source>
</reference>
<protein>
    <submittedName>
        <fullName evidence="2">Uncharacterized protein</fullName>
    </submittedName>
</protein>
<dbReference type="KEGG" id="kol:Kole_1013"/>